<name>A0A1I7L046_9BACL</name>
<feature type="domain" description="HTH gntR-type" evidence="4">
    <location>
        <begin position="4"/>
        <end position="72"/>
    </location>
</feature>
<dbReference type="GO" id="GO:0003700">
    <property type="term" value="F:DNA-binding transcription factor activity"/>
    <property type="evidence" value="ECO:0007669"/>
    <property type="project" value="InterPro"/>
</dbReference>
<dbReference type="InterPro" id="IPR011711">
    <property type="entry name" value="GntR_C"/>
</dbReference>
<dbReference type="InterPro" id="IPR008920">
    <property type="entry name" value="TF_FadR/GntR_C"/>
</dbReference>
<organism evidence="5 6">
    <name type="scientific">Alicyclobacillus macrosporangiidus</name>
    <dbReference type="NCBI Taxonomy" id="392015"/>
    <lineage>
        <taxon>Bacteria</taxon>
        <taxon>Bacillati</taxon>
        <taxon>Bacillota</taxon>
        <taxon>Bacilli</taxon>
        <taxon>Bacillales</taxon>
        <taxon>Alicyclobacillaceae</taxon>
        <taxon>Alicyclobacillus</taxon>
    </lineage>
</organism>
<evidence type="ECO:0000313" key="6">
    <source>
        <dbReference type="Proteomes" id="UP000183508"/>
    </source>
</evidence>
<keyword evidence="1" id="KW-0805">Transcription regulation</keyword>
<dbReference type="STRING" id="392015.SAMN05421543_12213"/>
<dbReference type="InterPro" id="IPR000524">
    <property type="entry name" value="Tscrpt_reg_HTH_GntR"/>
</dbReference>
<dbReference type="Pfam" id="PF00392">
    <property type="entry name" value="GntR"/>
    <property type="match status" value="1"/>
</dbReference>
<dbReference type="SUPFAM" id="SSF48008">
    <property type="entry name" value="GntR ligand-binding domain-like"/>
    <property type="match status" value="1"/>
</dbReference>
<dbReference type="SMART" id="SM00345">
    <property type="entry name" value="HTH_GNTR"/>
    <property type="match status" value="1"/>
</dbReference>
<proteinExistence type="predicted"/>
<accession>A0A1I7L046</accession>
<dbReference type="EMBL" id="FPBV01000022">
    <property type="protein sequence ID" value="SFV03035.1"/>
    <property type="molecule type" value="Genomic_DNA"/>
</dbReference>
<dbReference type="Pfam" id="PF07729">
    <property type="entry name" value="FCD"/>
    <property type="match status" value="1"/>
</dbReference>
<dbReference type="SUPFAM" id="SSF46785">
    <property type="entry name" value="Winged helix' DNA-binding domain"/>
    <property type="match status" value="1"/>
</dbReference>
<evidence type="ECO:0000256" key="2">
    <source>
        <dbReference type="ARBA" id="ARBA00023125"/>
    </source>
</evidence>
<dbReference type="AlphaFoldDB" id="A0A1I7L046"/>
<reference evidence="6" key="1">
    <citation type="submission" date="2016-10" db="EMBL/GenBank/DDBJ databases">
        <authorList>
            <person name="Varghese N."/>
        </authorList>
    </citation>
    <scope>NUCLEOTIDE SEQUENCE [LARGE SCALE GENOMIC DNA]</scope>
    <source>
        <strain evidence="6">DSM 17980</strain>
    </source>
</reference>
<sequence>MRQRNLSTQLVHEIGRKIVSGQLAPGDILPRVEVLSEMNGVSRTVTREALKALEALRLVESHQKVGTRVRQRTDWHWWSQDVLRWSTEATPNRSFLMQLTEVRLAIEPAAVALAAKNATDEDLQVIRAGFERLEASLHGEGDWAKADYEFHDSIILASHNELMLSLVRMLRDALLYSRHHTMPVMQHTTQEASQASLALHRAVFDAVCHRHPLRAYRSMLRLLNAVSGLVHRLDEKGESAWA</sequence>
<dbReference type="SMART" id="SM00895">
    <property type="entry name" value="FCD"/>
    <property type="match status" value="1"/>
</dbReference>
<dbReference type="RefSeq" id="WP_074955379.1">
    <property type="nucleotide sequence ID" value="NZ_FPBV01000022.1"/>
</dbReference>
<evidence type="ECO:0000259" key="4">
    <source>
        <dbReference type="PROSITE" id="PS50949"/>
    </source>
</evidence>
<protein>
    <submittedName>
        <fullName evidence="5">DNA-binding transcriptional regulator, FadR family</fullName>
    </submittedName>
</protein>
<dbReference type="Proteomes" id="UP000183508">
    <property type="component" value="Unassembled WGS sequence"/>
</dbReference>
<dbReference type="InterPro" id="IPR036388">
    <property type="entry name" value="WH-like_DNA-bd_sf"/>
</dbReference>
<evidence type="ECO:0000313" key="5">
    <source>
        <dbReference type="EMBL" id="SFV03035.1"/>
    </source>
</evidence>
<dbReference type="PANTHER" id="PTHR43537:SF44">
    <property type="entry name" value="GNTR FAMILY REGULATORY PROTEIN"/>
    <property type="match status" value="1"/>
</dbReference>
<gene>
    <name evidence="5" type="ORF">SAMN05421543_12213</name>
</gene>
<dbReference type="PROSITE" id="PS50949">
    <property type="entry name" value="HTH_GNTR"/>
    <property type="match status" value="1"/>
</dbReference>
<dbReference type="PANTHER" id="PTHR43537">
    <property type="entry name" value="TRANSCRIPTIONAL REGULATOR, GNTR FAMILY"/>
    <property type="match status" value="1"/>
</dbReference>
<evidence type="ECO:0000256" key="3">
    <source>
        <dbReference type="ARBA" id="ARBA00023163"/>
    </source>
</evidence>
<dbReference type="Gene3D" id="1.20.120.530">
    <property type="entry name" value="GntR ligand-binding domain-like"/>
    <property type="match status" value="1"/>
</dbReference>
<keyword evidence="2 5" id="KW-0238">DNA-binding</keyword>
<dbReference type="InterPro" id="IPR036390">
    <property type="entry name" value="WH_DNA-bd_sf"/>
</dbReference>
<dbReference type="GO" id="GO:0003677">
    <property type="term" value="F:DNA binding"/>
    <property type="evidence" value="ECO:0007669"/>
    <property type="project" value="UniProtKB-KW"/>
</dbReference>
<keyword evidence="6" id="KW-1185">Reference proteome</keyword>
<evidence type="ECO:0000256" key="1">
    <source>
        <dbReference type="ARBA" id="ARBA00023015"/>
    </source>
</evidence>
<dbReference type="Gene3D" id="1.10.10.10">
    <property type="entry name" value="Winged helix-like DNA-binding domain superfamily/Winged helix DNA-binding domain"/>
    <property type="match status" value="1"/>
</dbReference>
<dbReference type="CDD" id="cd07377">
    <property type="entry name" value="WHTH_GntR"/>
    <property type="match status" value="1"/>
</dbReference>
<keyword evidence="3" id="KW-0804">Transcription</keyword>